<reference evidence="1" key="1">
    <citation type="submission" date="2020-09" db="EMBL/GenBank/DDBJ databases">
        <title>Desulfogranum mesoprofundum gen. nov., sp. nov., a novel mesophilic, sulfate-reducing chemolithoautotroph isolated from a deep-sea hydrothermal vent chimney in the Suiyo Seamount.</title>
        <authorList>
            <person name="Hashimoto Y."/>
            <person name="Nakagawa S."/>
        </authorList>
    </citation>
    <scope>NUCLEOTIDE SEQUENCE</scope>
    <source>
        <strain evidence="1">KT2</strain>
    </source>
</reference>
<name>A0A8D5FJD9_9BACT</name>
<dbReference type="Proteomes" id="UP000826725">
    <property type="component" value="Chromosome"/>
</dbReference>
<keyword evidence="2" id="KW-1185">Reference proteome</keyword>
<accession>A0A8D5FJD9</accession>
<dbReference type="KEGG" id="dbk:DGMP_06410"/>
<protein>
    <submittedName>
        <fullName evidence="1">Uncharacterized protein</fullName>
    </submittedName>
</protein>
<organism evidence="1 2">
    <name type="scientific">Desulfomarina profundi</name>
    <dbReference type="NCBI Taxonomy" id="2772557"/>
    <lineage>
        <taxon>Bacteria</taxon>
        <taxon>Pseudomonadati</taxon>
        <taxon>Thermodesulfobacteriota</taxon>
        <taxon>Desulfobulbia</taxon>
        <taxon>Desulfobulbales</taxon>
        <taxon>Desulfobulbaceae</taxon>
        <taxon>Desulfomarina</taxon>
    </lineage>
</organism>
<proteinExistence type="predicted"/>
<evidence type="ECO:0000313" key="1">
    <source>
        <dbReference type="EMBL" id="BCL59948.1"/>
    </source>
</evidence>
<dbReference type="EMBL" id="AP024086">
    <property type="protein sequence ID" value="BCL59948.1"/>
    <property type="molecule type" value="Genomic_DNA"/>
</dbReference>
<sequence length="73" mass="8415">MWRHGKNGAGNRQWLCRTCGRVFVLKPFGITDEVKTITDRLIGEGIPVPVITRVMGGYVSRRWIYNRKRLING</sequence>
<evidence type="ECO:0000313" key="2">
    <source>
        <dbReference type="Proteomes" id="UP000826725"/>
    </source>
</evidence>
<dbReference type="AlphaFoldDB" id="A0A8D5FJD9"/>
<gene>
    <name evidence="1" type="ORF">DGMP_06410</name>
</gene>